<evidence type="ECO:0000313" key="4">
    <source>
        <dbReference type="EMBL" id="AEM71776.1"/>
    </source>
</evidence>
<dbReference type="AlphaFoldDB" id="G2PIN1"/>
<feature type="region of interest" description="Disordered" evidence="1">
    <location>
        <begin position="38"/>
        <end position="57"/>
    </location>
</feature>
<dbReference type="HOGENOM" id="CLU_1413785_0_0_10"/>
<dbReference type="STRING" id="886377.Murru_2750"/>
<feature type="chain" id="PRO_5003435410" description="Lipocalin-like domain-containing protein" evidence="2">
    <location>
        <begin position="25"/>
        <end position="192"/>
    </location>
</feature>
<protein>
    <recommendedName>
        <fullName evidence="3">Lipocalin-like domain-containing protein</fullName>
    </recommendedName>
</protein>
<keyword evidence="5" id="KW-1185">Reference proteome</keyword>
<feature type="domain" description="Lipocalin-like" evidence="3">
    <location>
        <begin position="86"/>
        <end position="167"/>
    </location>
</feature>
<feature type="signal peptide" evidence="2">
    <location>
        <begin position="1"/>
        <end position="24"/>
    </location>
</feature>
<evidence type="ECO:0000256" key="2">
    <source>
        <dbReference type="SAM" id="SignalP"/>
    </source>
</evidence>
<organism evidence="4 5">
    <name type="scientific">Allomuricauda ruestringensis (strain DSM 13258 / CIP 107369 / LMG 19739 / B1)</name>
    <name type="common">Muricauda ruestringensis</name>
    <dbReference type="NCBI Taxonomy" id="886377"/>
    <lineage>
        <taxon>Bacteria</taxon>
        <taxon>Pseudomonadati</taxon>
        <taxon>Bacteroidota</taxon>
        <taxon>Flavobacteriia</taxon>
        <taxon>Flavobacteriales</taxon>
        <taxon>Flavobacteriaceae</taxon>
        <taxon>Flagellimonas</taxon>
    </lineage>
</organism>
<reference evidence="4 5" key="2">
    <citation type="journal article" date="2012" name="Stand. Genomic Sci.">
        <title>Complete genome sequence of the facultatively anaerobic, appendaged bacterium Muricauda ruestringensis type strain (B1(T)).</title>
        <authorList>
            <person name="Huntemann M."/>
            <person name="Teshima H."/>
            <person name="Lapidus A."/>
            <person name="Nolan M."/>
            <person name="Lucas S."/>
            <person name="Hammon N."/>
            <person name="Deshpande S."/>
            <person name="Cheng J.F."/>
            <person name="Tapia R."/>
            <person name="Goodwin L.A."/>
            <person name="Pitluck S."/>
            <person name="Liolios K."/>
            <person name="Pagani I."/>
            <person name="Ivanova N."/>
            <person name="Mavromatis K."/>
            <person name="Mikhailova N."/>
            <person name="Pati A."/>
            <person name="Chen A."/>
            <person name="Palaniappan K."/>
            <person name="Land M."/>
            <person name="Hauser L."/>
            <person name="Pan C."/>
            <person name="Brambilla E.M."/>
            <person name="Rohde M."/>
            <person name="Spring S."/>
            <person name="Goker M."/>
            <person name="Detter J.C."/>
            <person name="Bristow J."/>
            <person name="Eisen J.A."/>
            <person name="Markowitz V."/>
            <person name="Hugenholtz P."/>
            <person name="Kyrpides N.C."/>
            <person name="Klenk H.P."/>
            <person name="Woyke T."/>
        </authorList>
    </citation>
    <scope>NUCLEOTIDE SEQUENCE [LARGE SCALE GENOMIC DNA]</scope>
    <source>
        <strain evidence="5">DSM 13258 / LMG 19739 / B1</strain>
    </source>
</reference>
<gene>
    <name evidence="4" type="ordered locus">Murru_2750</name>
</gene>
<sequence length="192" mass="21606">MKRKALFFVLLGLAFLMPVQQTEAQFLKKLGKKARKAAERGVENTVERKTEQKAEEKTDEAIESVFGVPKKVMDKDKTTTEANNFEGTWYYESLEGVPGYENLNDCGKKSNITYTGNSYRTQFYDNDCNLLTDSVGTYELEGNVMTVKAEAQDEVSTTKITTTQTILEHTNTMLVIEDAMTGAVVTLVRKEE</sequence>
<dbReference type="InterPro" id="IPR024311">
    <property type="entry name" value="Lipocalin-like"/>
</dbReference>
<reference evidence="5" key="1">
    <citation type="submission" date="2011-08" db="EMBL/GenBank/DDBJ databases">
        <title>The complete genome of Muricauda ruestringensis DSM 13258.</title>
        <authorList>
            <person name="Lucas S."/>
            <person name="Han J."/>
            <person name="Lapidus A."/>
            <person name="Bruce D."/>
            <person name="Goodwin L."/>
            <person name="Pitluck S."/>
            <person name="Peters L."/>
            <person name="Kyrpides N."/>
            <person name="Mavromatis K."/>
            <person name="Ivanova N."/>
            <person name="Ovchinnikova G."/>
            <person name="Teshima H."/>
            <person name="Detter J.C."/>
            <person name="Tapia R."/>
            <person name="Han C."/>
            <person name="Land M."/>
            <person name="Hauser L."/>
            <person name="Markowitz V."/>
            <person name="Cheng J.-F."/>
            <person name="Hugenholtz P."/>
            <person name="Woyke T."/>
            <person name="Wu D."/>
            <person name="Spring S."/>
            <person name="Schroeder M."/>
            <person name="Brambilla E."/>
            <person name="Klenk H.-P."/>
            <person name="Eisen J.A."/>
        </authorList>
    </citation>
    <scope>NUCLEOTIDE SEQUENCE [LARGE SCALE GENOMIC DNA]</scope>
    <source>
        <strain evidence="5">DSM 13258 / LMG 19739 / B1</strain>
    </source>
</reference>
<evidence type="ECO:0000259" key="3">
    <source>
        <dbReference type="Pfam" id="PF13648"/>
    </source>
</evidence>
<proteinExistence type="predicted"/>
<dbReference type="RefSeq" id="WP_014034057.1">
    <property type="nucleotide sequence ID" value="NC_015945.1"/>
</dbReference>
<keyword evidence="2" id="KW-0732">Signal</keyword>
<dbReference type="Proteomes" id="UP000008908">
    <property type="component" value="Chromosome"/>
</dbReference>
<dbReference type="KEGG" id="mrs:Murru_2750"/>
<evidence type="ECO:0000313" key="5">
    <source>
        <dbReference type="Proteomes" id="UP000008908"/>
    </source>
</evidence>
<evidence type="ECO:0000256" key="1">
    <source>
        <dbReference type="SAM" id="MobiDB-lite"/>
    </source>
</evidence>
<name>G2PIN1_ALLRU</name>
<accession>G2PIN1</accession>
<dbReference type="Pfam" id="PF13648">
    <property type="entry name" value="Lipocalin_4"/>
    <property type="match status" value="1"/>
</dbReference>
<dbReference type="OrthoDB" id="1437879at2"/>
<dbReference type="EMBL" id="CP002999">
    <property type="protein sequence ID" value="AEM71776.1"/>
    <property type="molecule type" value="Genomic_DNA"/>
</dbReference>